<dbReference type="PROSITE" id="PS51257">
    <property type="entry name" value="PROKAR_LIPOPROTEIN"/>
    <property type="match status" value="1"/>
</dbReference>
<gene>
    <name evidence="3" type="ORF">IFE08_10935</name>
</gene>
<feature type="signal peptide" evidence="1">
    <location>
        <begin position="1"/>
        <end position="25"/>
    </location>
</feature>
<feature type="domain" description="Bacterial repeat" evidence="2">
    <location>
        <begin position="53"/>
        <end position="112"/>
    </location>
</feature>
<dbReference type="EMBL" id="CP061839">
    <property type="protein sequence ID" value="QOW60323.1"/>
    <property type="molecule type" value="Genomic_DNA"/>
</dbReference>
<keyword evidence="1" id="KW-0732">Signal</keyword>
<sequence>MKNKIYFLSMLIVICLPLIISSCNTGRDSGYCKVTFSVKGDGCTVKAVANNKEIKSGDSVKSGTTVTFTATLEAGYKGVRWNFGGGPVVETTEAENKTLTLTVTADTTVTAEAIVKR</sequence>
<dbReference type="Pfam" id="PF18998">
    <property type="entry name" value="Flg_new_2"/>
    <property type="match status" value="1"/>
</dbReference>
<feature type="chain" id="PRO_5032669356" description="Bacterial repeat domain-containing protein" evidence="1">
    <location>
        <begin position="26"/>
        <end position="117"/>
    </location>
</feature>
<evidence type="ECO:0000259" key="2">
    <source>
        <dbReference type="Pfam" id="PF18998"/>
    </source>
</evidence>
<evidence type="ECO:0000313" key="4">
    <source>
        <dbReference type="Proteomes" id="UP000593915"/>
    </source>
</evidence>
<evidence type="ECO:0000256" key="1">
    <source>
        <dbReference type="SAM" id="SignalP"/>
    </source>
</evidence>
<reference evidence="3 4" key="1">
    <citation type="submission" date="2020-09" db="EMBL/GenBank/DDBJ databases">
        <title>Characterization of Treponema spp. from bovine digital dermatitis in Korea.</title>
        <authorList>
            <person name="Espiritu H.M."/>
            <person name="Cho Y.I."/>
            <person name="Mamuad L."/>
        </authorList>
    </citation>
    <scope>NUCLEOTIDE SEQUENCE [LARGE SCALE GENOMIC DNA]</scope>
    <source>
        <strain evidence="3 4">KS1</strain>
    </source>
</reference>
<dbReference type="AlphaFoldDB" id="A0A7S6WNC2"/>
<evidence type="ECO:0000313" key="3">
    <source>
        <dbReference type="EMBL" id="QOW60323.1"/>
    </source>
</evidence>
<protein>
    <recommendedName>
        <fullName evidence="2">Bacterial repeat domain-containing protein</fullName>
    </recommendedName>
</protein>
<accession>A0A7S6WNC2</accession>
<dbReference type="InterPro" id="IPR044060">
    <property type="entry name" value="Bacterial_rp_domain"/>
</dbReference>
<dbReference type="Proteomes" id="UP000593915">
    <property type="component" value="Chromosome"/>
</dbReference>
<name>A0A7S6WNC2_9SPIR</name>
<dbReference type="RefSeq" id="WP_194075884.1">
    <property type="nucleotide sequence ID" value="NZ_CP061839.1"/>
</dbReference>
<proteinExistence type="predicted"/>
<organism evidence="3 4">
    <name type="scientific">Treponema pedis</name>
    <dbReference type="NCBI Taxonomy" id="409322"/>
    <lineage>
        <taxon>Bacteria</taxon>
        <taxon>Pseudomonadati</taxon>
        <taxon>Spirochaetota</taxon>
        <taxon>Spirochaetia</taxon>
        <taxon>Spirochaetales</taxon>
        <taxon>Treponemataceae</taxon>
        <taxon>Treponema</taxon>
    </lineage>
</organism>